<accession>A0A381P0A9</accession>
<dbReference type="Gene3D" id="1.20.1250.20">
    <property type="entry name" value="MFS general substrate transporter like domains"/>
    <property type="match status" value="2"/>
</dbReference>
<dbReference type="PROSITE" id="PS50850">
    <property type="entry name" value="MFS"/>
    <property type="match status" value="1"/>
</dbReference>
<reference evidence="3" key="1">
    <citation type="submission" date="2018-05" db="EMBL/GenBank/DDBJ databases">
        <authorList>
            <person name="Lanie J.A."/>
            <person name="Ng W.-L."/>
            <person name="Kazmierczak K.M."/>
            <person name="Andrzejewski T.M."/>
            <person name="Davidsen T.M."/>
            <person name="Wayne K.J."/>
            <person name="Tettelin H."/>
            <person name="Glass J.I."/>
            <person name="Rusch D."/>
            <person name="Podicherti R."/>
            <person name="Tsui H.-C.T."/>
            <person name="Winkler M.E."/>
        </authorList>
    </citation>
    <scope>NUCLEOTIDE SEQUENCE</scope>
</reference>
<dbReference type="InterPro" id="IPR036259">
    <property type="entry name" value="MFS_trans_sf"/>
</dbReference>
<gene>
    <name evidence="3" type="ORF">METZ01_LOCUS12452</name>
</gene>
<sequence length="437" mass="46667">MQLRLPRVHYAWIIIGLSVLLYLAGGSITQAFGVVILPLQDEYGWSQGSITLAYGISAIMSAVLSPVVGIATDRYGGRPVLFVGVACFFIGTAISALATDVWHIWLAYGVFLGITQSCLNVALITTATYWFREKLGLGVGLLQCAGGVGPAGTTLLIGILLAHYDWRVAFWSLGIGCGTAMTMIVFFFRSKPSDMGLDPLGGAWSGSVGQEFSRDIRILRDKVRAASIQSTSAFWKLVMVHYLGCLSHAIVIVYIVPIAVLAGVGAVAAAGVLSTLALVSGLTRFLTPVLADSLGARGTMAVMYVLQGLPVLMLYWTNDTWSFYVFAVIFGIGYGGEGSAFPIINRRYYGEGSLGRSFGWQLSGAMLGMATGGWVGGVLFGFFDDYLLTIALSVAASLTGAVVIMSMDRTDRVLILDWEDRLPEEARSGPLRSSAAN</sequence>
<organism evidence="3">
    <name type="scientific">marine metagenome</name>
    <dbReference type="NCBI Taxonomy" id="408172"/>
    <lineage>
        <taxon>unclassified sequences</taxon>
        <taxon>metagenomes</taxon>
        <taxon>ecological metagenomes</taxon>
    </lineage>
</organism>
<evidence type="ECO:0000313" key="3">
    <source>
        <dbReference type="EMBL" id="SUZ59598.1"/>
    </source>
</evidence>
<feature type="transmembrane region" description="Helical" evidence="1">
    <location>
        <begin position="12"/>
        <end position="39"/>
    </location>
</feature>
<feature type="transmembrane region" description="Helical" evidence="1">
    <location>
        <begin position="79"/>
        <end position="98"/>
    </location>
</feature>
<dbReference type="GO" id="GO:0022857">
    <property type="term" value="F:transmembrane transporter activity"/>
    <property type="evidence" value="ECO:0007669"/>
    <property type="project" value="InterPro"/>
</dbReference>
<protein>
    <recommendedName>
        <fullName evidence="2">Major facilitator superfamily (MFS) profile domain-containing protein</fullName>
    </recommendedName>
</protein>
<feature type="transmembrane region" description="Helical" evidence="1">
    <location>
        <begin position="168"/>
        <end position="188"/>
    </location>
</feature>
<feature type="transmembrane region" description="Helical" evidence="1">
    <location>
        <begin position="298"/>
        <end position="317"/>
    </location>
</feature>
<evidence type="ECO:0000259" key="2">
    <source>
        <dbReference type="PROSITE" id="PS50850"/>
    </source>
</evidence>
<feature type="transmembrane region" description="Helical" evidence="1">
    <location>
        <begin position="51"/>
        <end position="72"/>
    </location>
</feature>
<feature type="transmembrane region" description="Helical" evidence="1">
    <location>
        <begin position="104"/>
        <end position="123"/>
    </location>
</feature>
<feature type="transmembrane region" description="Helical" evidence="1">
    <location>
        <begin position="135"/>
        <end position="162"/>
    </location>
</feature>
<dbReference type="SUPFAM" id="SSF103473">
    <property type="entry name" value="MFS general substrate transporter"/>
    <property type="match status" value="1"/>
</dbReference>
<dbReference type="InterPro" id="IPR020846">
    <property type="entry name" value="MFS_dom"/>
</dbReference>
<feature type="transmembrane region" description="Helical" evidence="1">
    <location>
        <begin position="357"/>
        <end position="380"/>
    </location>
</feature>
<evidence type="ECO:0000256" key="1">
    <source>
        <dbReference type="SAM" id="Phobius"/>
    </source>
</evidence>
<keyword evidence="1" id="KW-0812">Transmembrane</keyword>
<feature type="transmembrane region" description="Helical" evidence="1">
    <location>
        <begin position="386"/>
        <end position="405"/>
    </location>
</feature>
<name>A0A381P0A9_9ZZZZ</name>
<feature type="transmembrane region" description="Helical" evidence="1">
    <location>
        <begin position="262"/>
        <end position="286"/>
    </location>
</feature>
<dbReference type="PANTHER" id="PTHR11360">
    <property type="entry name" value="MONOCARBOXYLATE TRANSPORTER"/>
    <property type="match status" value="1"/>
</dbReference>
<dbReference type="InterPro" id="IPR050327">
    <property type="entry name" value="Proton-linked_MCT"/>
</dbReference>
<proteinExistence type="predicted"/>
<dbReference type="AlphaFoldDB" id="A0A381P0A9"/>
<feature type="transmembrane region" description="Helical" evidence="1">
    <location>
        <begin position="323"/>
        <end position="345"/>
    </location>
</feature>
<keyword evidence="1" id="KW-1133">Transmembrane helix</keyword>
<dbReference type="InterPro" id="IPR011701">
    <property type="entry name" value="MFS"/>
</dbReference>
<feature type="transmembrane region" description="Helical" evidence="1">
    <location>
        <begin position="234"/>
        <end position="256"/>
    </location>
</feature>
<dbReference type="PANTHER" id="PTHR11360:SF284">
    <property type="entry name" value="EG:103B4.3 PROTEIN-RELATED"/>
    <property type="match status" value="1"/>
</dbReference>
<dbReference type="EMBL" id="UINC01000688">
    <property type="protein sequence ID" value="SUZ59598.1"/>
    <property type="molecule type" value="Genomic_DNA"/>
</dbReference>
<dbReference type="Pfam" id="PF07690">
    <property type="entry name" value="MFS_1"/>
    <property type="match status" value="1"/>
</dbReference>
<feature type="domain" description="Major facilitator superfamily (MFS) profile" evidence="2">
    <location>
        <begin position="13"/>
        <end position="412"/>
    </location>
</feature>
<keyword evidence="1" id="KW-0472">Membrane</keyword>